<feature type="region of interest" description="Disordered" evidence="1">
    <location>
        <begin position="76"/>
        <end position="96"/>
    </location>
</feature>
<evidence type="ECO:0000313" key="2">
    <source>
        <dbReference type="EMBL" id="MCD7457611.1"/>
    </source>
</evidence>
<protein>
    <submittedName>
        <fullName evidence="2">Uncharacterized protein</fullName>
    </submittedName>
</protein>
<sequence>MEAEAKKNPKTTREKAKNEQKNITILEEKKEDNIQQIKERVVGYKRDEKQPNYNNNEGTDDQWKTQKRKNFRVAGGMEGMEEKTTNFQDGVSKGGDLSHVLNENQLIDPKIDSRAPATSI</sequence>
<comment type="caution">
    <text evidence="2">The sequence shown here is derived from an EMBL/GenBank/DDBJ whole genome shotgun (WGS) entry which is preliminary data.</text>
</comment>
<feature type="region of interest" description="Disordered" evidence="1">
    <location>
        <begin position="1"/>
        <end position="23"/>
    </location>
</feature>
<name>A0ABS8SFF1_DATST</name>
<keyword evidence="3" id="KW-1185">Reference proteome</keyword>
<dbReference type="Proteomes" id="UP000823775">
    <property type="component" value="Unassembled WGS sequence"/>
</dbReference>
<feature type="region of interest" description="Disordered" evidence="1">
    <location>
        <begin position="43"/>
        <end position="62"/>
    </location>
</feature>
<evidence type="ECO:0000256" key="1">
    <source>
        <dbReference type="SAM" id="MobiDB-lite"/>
    </source>
</evidence>
<proteinExistence type="predicted"/>
<accession>A0ABS8SFF1</accession>
<gene>
    <name evidence="2" type="ORF">HAX54_035519</name>
</gene>
<reference evidence="2 3" key="1">
    <citation type="journal article" date="2021" name="BMC Genomics">
        <title>Datura genome reveals duplications of psychoactive alkaloid biosynthetic genes and high mutation rate following tissue culture.</title>
        <authorList>
            <person name="Rajewski A."/>
            <person name="Carter-House D."/>
            <person name="Stajich J."/>
            <person name="Litt A."/>
        </authorList>
    </citation>
    <scope>NUCLEOTIDE SEQUENCE [LARGE SCALE GENOMIC DNA]</scope>
    <source>
        <strain evidence="2">AR-01</strain>
    </source>
</reference>
<dbReference type="EMBL" id="JACEIK010000464">
    <property type="protein sequence ID" value="MCD7457611.1"/>
    <property type="molecule type" value="Genomic_DNA"/>
</dbReference>
<evidence type="ECO:0000313" key="3">
    <source>
        <dbReference type="Proteomes" id="UP000823775"/>
    </source>
</evidence>
<organism evidence="2 3">
    <name type="scientific">Datura stramonium</name>
    <name type="common">Jimsonweed</name>
    <name type="synonym">Common thornapple</name>
    <dbReference type="NCBI Taxonomy" id="4076"/>
    <lineage>
        <taxon>Eukaryota</taxon>
        <taxon>Viridiplantae</taxon>
        <taxon>Streptophyta</taxon>
        <taxon>Embryophyta</taxon>
        <taxon>Tracheophyta</taxon>
        <taxon>Spermatophyta</taxon>
        <taxon>Magnoliopsida</taxon>
        <taxon>eudicotyledons</taxon>
        <taxon>Gunneridae</taxon>
        <taxon>Pentapetalae</taxon>
        <taxon>asterids</taxon>
        <taxon>lamiids</taxon>
        <taxon>Solanales</taxon>
        <taxon>Solanaceae</taxon>
        <taxon>Solanoideae</taxon>
        <taxon>Datureae</taxon>
        <taxon>Datura</taxon>
    </lineage>
</organism>